<sequence>MPIAGIQPQPPLPNIRLVPAGRVATKNIVGYYGQSGQRKKEIAILLNSFNIKATTFEQNVARTRLNIMLMQNISDYFSTLGTLKVERVKHSALCADGDSTQLIKHVPTEENVTLQSKWTHLIVGPYMSNTETLATIGASYLVAFQLQKEPITGNHANWYPLVTTQQNPANPEWIANRNDRRELPDGFCANRFCGISDSLKNRANALVRRLIKAQM</sequence>
<proteinExistence type="predicted"/>
<dbReference type="OrthoDB" id="7474066at2759"/>
<gene>
    <name evidence="1" type="ORF">EVAR_10320_1</name>
</gene>
<organism evidence="1 2">
    <name type="scientific">Eumeta variegata</name>
    <name type="common">Bagworm moth</name>
    <name type="synonym">Eumeta japonica</name>
    <dbReference type="NCBI Taxonomy" id="151549"/>
    <lineage>
        <taxon>Eukaryota</taxon>
        <taxon>Metazoa</taxon>
        <taxon>Ecdysozoa</taxon>
        <taxon>Arthropoda</taxon>
        <taxon>Hexapoda</taxon>
        <taxon>Insecta</taxon>
        <taxon>Pterygota</taxon>
        <taxon>Neoptera</taxon>
        <taxon>Endopterygota</taxon>
        <taxon>Lepidoptera</taxon>
        <taxon>Glossata</taxon>
        <taxon>Ditrysia</taxon>
        <taxon>Tineoidea</taxon>
        <taxon>Psychidae</taxon>
        <taxon>Oiketicinae</taxon>
        <taxon>Eumeta</taxon>
    </lineage>
</organism>
<keyword evidence="2" id="KW-1185">Reference proteome</keyword>
<dbReference type="Proteomes" id="UP000299102">
    <property type="component" value="Unassembled WGS sequence"/>
</dbReference>
<name>A0A4C1TEV5_EUMVA</name>
<comment type="caution">
    <text evidence="1">The sequence shown here is derived from an EMBL/GenBank/DDBJ whole genome shotgun (WGS) entry which is preliminary data.</text>
</comment>
<dbReference type="AlphaFoldDB" id="A0A4C1TEV5"/>
<evidence type="ECO:0000313" key="2">
    <source>
        <dbReference type="Proteomes" id="UP000299102"/>
    </source>
</evidence>
<dbReference type="EMBL" id="BGZK01000052">
    <property type="protein sequence ID" value="GBP12674.1"/>
    <property type="molecule type" value="Genomic_DNA"/>
</dbReference>
<evidence type="ECO:0000313" key="1">
    <source>
        <dbReference type="EMBL" id="GBP12674.1"/>
    </source>
</evidence>
<accession>A0A4C1TEV5</accession>
<reference evidence="1 2" key="1">
    <citation type="journal article" date="2019" name="Commun. Biol.">
        <title>The bagworm genome reveals a unique fibroin gene that provides high tensile strength.</title>
        <authorList>
            <person name="Kono N."/>
            <person name="Nakamura H."/>
            <person name="Ohtoshi R."/>
            <person name="Tomita M."/>
            <person name="Numata K."/>
            <person name="Arakawa K."/>
        </authorList>
    </citation>
    <scope>NUCLEOTIDE SEQUENCE [LARGE SCALE GENOMIC DNA]</scope>
</reference>
<protein>
    <submittedName>
        <fullName evidence="1">Uncharacterized protein</fullName>
    </submittedName>
</protein>